<proteinExistence type="predicted"/>
<evidence type="ECO:0000313" key="1">
    <source>
        <dbReference type="EMBL" id="QRE00608.1"/>
    </source>
</evidence>
<dbReference type="Proteomes" id="UP000610026">
    <property type="component" value="Segment"/>
</dbReference>
<name>A0A889IS80_9CAUD</name>
<keyword evidence="2" id="KW-1185">Reference proteome</keyword>
<dbReference type="GeneID" id="77947875"/>
<protein>
    <submittedName>
        <fullName evidence="1">Uncharacterized protein</fullName>
    </submittedName>
</protein>
<reference evidence="1" key="1">
    <citation type="submission" date="2021-01" db="EMBL/GenBank/DDBJ databases">
        <authorList>
            <person name="Ben Porat S."/>
            <person name="Alkalay-Oren S."/>
            <person name="Coppenhagen-Glazer S."/>
            <person name="Hazan R."/>
        </authorList>
    </citation>
    <scope>NUCLEOTIDE SEQUENCE</scope>
</reference>
<dbReference type="KEGG" id="vg:77947875"/>
<accession>A0A889IS80</accession>
<dbReference type="RefSeq" id="YP_010671621.1">
    <property type="nucleotide sequence ID" value="NC_070969.1"/>
</dbReference>
<organism evidence="1 2">
    <name type="scientific">Pseudomonas phage Itty13</name>
    <dbReference type="NCBI Taxonomy" id="2805750"/>
    <lineage>
        <taxon>Viruses</taxon>
        <taxon>Duplodnaviria</taxon>
        <taxon>Heunggongvirae</taxon>
        <taxon>Uroviricota</taxon>
        <taxon>Caudoviricetes</taxon>
        <taxon>Ittyvirus</taxon>
        <taxon>Ittyvirus itty13</taxon>
    </lineage>
</organism>
<sequence>MTLGGGPIQHWGPQKAPHGWLAFRLPAFAMFCIGKREPDSYGALRPAVRIARAPCSAFCTGRPLSDAASRSPPGAVGGDRAVSPAVRPSFQAVLVQQVSWWSEVSASPIQICKFKYYRSSGFYFL</sequence>
<evidence type="ECO:0000313" key="2">
    <source>
        <dbReference type="Proteomes" id="UP000610026"/>
    </source>
</evidence>
<dbReference type="EMBL" id="MW460249">
    <property type="protein sequence ID" value="QRE00608.1"/>
    <property type="molecule type" value="Genomic_DNA"/>
</dbReference>